<gene>
    <name evidence="1" type="primary">jg20928</name>
    <name evidence="1" type="ORF">PAEG_LOCUS14062</name>
</gene>
<feature type="non-terminal residue" evidence="1">
    <location>
        <position position="1"/>
    </location>
</feature>
<reference evidence="1" key="1">
    <citation type="submission" date="2022-03" db="EMBL/GenBank/DDBJ databases">
        <authorList>
            <person name="Lindestad O."/>
        </authorList>
    </citation>
    <scope>NUCLEOTIDE SEQUENCE</scope>
</reference>
<dbReference type="EMBL" id="CAKXAJ010025217">
    <property type="protein sequence ID" value="CAH2236710.1"/>
    <property type="molecule type" value="Genomic_DNA"/>
</dbReference>
<comment type="caution">
    <text evidence="1">The sequence shown here is derived from an EMBL/GenBank/DDBJ whole genome shotgun (WGS) entry which is preliminary data.</text>
</comment>
<evidence type="ECO:0000313" key="1">
    <source>
        <dbReference type="EMBL" id="CAH2236710.1"/>
    </source>
</evidence>
<evidence type="ECO:0000313" key="2">
    <source>
        <dbReference type="Proteomes" id="UP000838756"/>
    </source>
</evidence>
<protein>
    <submittedName>
        <fullName evidence="1">Jg20928 protein</fullName>
    </submittedName>
</protein>
<dbReference type="Proteomes" id="UP000838756">
    <property type="component" value="Unassembled WGS sequence"/>
</dbReference>
<keyword evidence="2" id="KW-1185">Reference proteome</keyword>
<organism evidence="1 2">
    <name type="scientific">Pararge aegeria aegeria</name>
    <dbReference type="NCBI Taxonomy" id="348720"/>
    <lineage>
        <taxon>Eukaryota</taxon>
        <taxon>Metazoa</taxon>
        <taxon>Ecdysozoa</taxon>
        <taxon>Arthropoda</taxon>
        <taxon>Hexapoda</taxon>
        <taxon>Insecta</taxon>
        <taxon>Pterygota</taxon>
        <taxon>Neoptera</taxon>
        <taxon>Endopterygota</taxon>
        <taxon>Lepidoptera</taxon>
        <taxon>Glossata</taxon>
        <taxon>Ditrysia</taxon>
        <taxon>Papilionoidea</taxon>
        <taxon>Nymphalidae</taxon>
        <taxon>Satyrinae</taxon>
        <taxon>Satyrini</taxon>
        <taxon>Parargina</taxon>
        <taxon>Pararge</taxon>
    </lineage>
</organism>
<proteinExistence type="predicted"/>
<accession>A0A8S4RHA1</accession>
<sequence length="110" mass="11747">MLASFAAGCIFGRGPGLQQVRGIGASDLLLSRAYRAIFLPGRAETQLSAKGKFRGIYHIRAELAGEKSTAKTLLILSLDPCQDQATDLPIIVNPLSSHYLQCTGNGLTMI</sequence>
<dbReference type="AlphaFoldDB" id="A0A8S4RHA1"/>
<name>A0A8S4RHA1_9NEOP</name>